<dbReference type="Proteomes" id="UP001055117">
    <property type="component" value="Unassembled WGS sequence"/>
</dbReference>
<keyword evidence="2" id="KW-1185">Reference proteome</keyword>
<reference evidence="1 2" key="1">
    <citation type="journal article" date="2021" name="Front. Microbiol.">
        <title>Comprehensive Comparative Genomics and Phenotyping of Methylobacterium Species.</title>
        <authorList>
            <person name="Alessa O."/>
            <person name="Ogura Y."/>
            <person name="Fujitani Y."/>
            <person name="Takami H."/>
            <person name="Hayashi T."/>
            <person name="Sahin N."/>
            <person name="Tani A."/>
        </authorList>
    </citation>
    <scope>NUCLEOTIDE SEQUENCE [LARGE SCALE GENOMIC DNA]</scope>
    <source>
        <strain evidence="1 2">DSM 23679</strain>
    </source>
</reference>
<protein>
    <submittedName>
        <fullName evidence="1">Uncharacterized protein</fullName>
    </submittedName>
</protein>
<name>A0ABQ4QIU3_9HYPH</name>
<sequence length="350" mass="39252">MRFFIDYDNGDVIHGWIVPDNPLAVSRVVVSVEGQRVAEVSATITEPAFQRSGWHSTGQCVFVLRESEVPGLAAIPVLELYDADTNVLVYRRVPREGLIDRRVLLIHTGIHPEVGLQNALFPYFQQSHFGIHKLSDEIVTSVLGNETPTSRLIAGALVVPRYEQYFPPDRMLSAILVHDPHVEMATRMLWLKARSKVVAEDDAGWRVDRYAEAALFVDDYDYTDQKSLKRFFRMLPEQAYHLLYNPLSRQLGTRLPDDRLHPGNSIVAIEILARLGIVGHRTYFDAFASTLFDQIGLEGGLPLPAPVPISDEALALAERLRAVKAVADMLVFDIAMSDAVLMSLAKSWNH</sequence>
<dbReference type="EMBL" id="BPQG01000046">
    <property type="protein sequence ID" value="GJD45178.1"/>
    <property type="molecule type" value="Genomic_DNA"/>
</dbReference>
<gene>
    <name evidence="1" type="ORF">AFCDBAGC_3049</name>
</gene>
<dbReference type="RefSeq" id="WP_238272472.1">
    <property type="nucleotide sequence ID" value="NZ_BPQG01000046.1"/>
</dbReference>
<evidence type="ECO:0000313" key="2">
    <source>
        <dbReference type="Proteomes" id="UP001055117"/>
    </source>
</evidence>
<accession>A0ABQ4QIU3</accession>
<organism evidence="1 2">
    <name type="scientific">Methylobacterium cerastii</name>
    <dbReference type="NCBI Taxonomy" id="932741"/>
    <lineage>
        <taxon>Bacteria</taxon>
        <taxon>Pseudomonadati</taxon>
        <taxon>Pseudomonadota</taxon>
        <taxon>Alphaproteobacteria</taxon>
        <taxon>Hyphomicrobiales</taxon>
        <taxon>Methylobacteriaceae</taxon>
        <taxon>Methylobacterium</taxon>
    </lineage>
</organism>
<evidence type="ECO:0000313" key="1">
    <source>
        <dbReference type="EMBL" id="GJD45178.1"/>
    </source>
</evidence>
<proteinExistence type="predicted"/>
<comment type="caution">
    <text evidence="1">The sequence shown here is derived from an EMBL/GenBank/DDBJ whole genome shotgun (WGS) entry which is preliminary data.</text>
</comment>